<protein>
    <submittedName>
        <fullName evidence="2">Uncharacterized protein</fullName>
    </submittedName>
</protein>
<proteinExistence type="predicted"/>
<dbReference type="AlphaFoldDB" id="A0A1Q6A2D8"/>
<keyword evidence="1" id="KW-1133">Transmembrane helix</keyword>
<gene>
    <name evidence="2" type="ORF">RG47T_3640</name>
</gene>
<accession>A0A1Q6A2D8</accession>
<evidence type="ECO:0000313" key="2">
    <source>
        <dbReference type="EMBL" id="OKS88176.1"/>
    </source>
</evidence>
<keyword evidence="1" id="KW-0812">Transmembrane</keyword>
<comment type="caution">
    <text evidence="2">The sequence shown here is derived from an EMBL/GenBank/DDBJ whole genome shotgun (WGS) entry which is preliminary data.</text>
</comment>
<dbReference type="EMBL" id="MPPL01000001">
    <property type="protein sequence ID" value="OKS88176.1"/>
    <property type="molecule type" value="Genomic_DNA"/>
</dbReference>
<feature type="transmembrane region" description="Helical" evidence="1">
    <location>
        <begin position="27"/>
        <end position="45"/>
    </location>
</feature>
<name>A0A1Q6A2D8_9SPHI</name>
<keyword evidence="1" id="KW-0472">Membrane</keyword>
<reference evidence="2 3" key="1">
    <citation type="submission" date="2016-11" db="EMBL/GenBank/DDBJ databases">
        <title>Whole Genome Sequencing of Mucilaginibacter polytrichastri RG4-7(T) isolated from the moss sample.</title>
        <authorList>
            <person name="Li Y."/>
        </authorList>
    </citation>
    <scope>NUCLEOTIDE SEQUENCE [LARGE SCALE GENOMIC DNA]</scope>
    <source>
        <strain evidence="2 3">RG4-7</strain>
    </source>
</reference>
<organism evidence="2 3">
    <name type="scientific">Mucilaginibacter polytrichastri</name>
    <dbReference type="NCBI Taxonomy" id="1302689"/>
    <lineage>
        <taxon>Bacteria</taxon>
        <taxon>Pseudomonadati</taxon>
        <taxon>Bacteroidota</taxon>
        <taxon>Sphingobacteriia</taxon>
        <taxon>Sphingobacteriales</taxon>
        <taxon>Sphingobacteriaceae</taxon>
        <taxon>Mucilaginibacter</taxon>
    </lineage>
</organism>
<feature type="transmembrane region" description="Helical" evidence="1">
    <location>
        <begin position="188"/>
        <end position="206"/>
    </location>
</feature>
<keyword evidence="3" id="KW-1185">Reference proteome</keyword>
<evidence type="ECO:0000256" key="1">
    <source>
        <dbReference type="SAM" id="Phobius"/>
    </source>
</evidence>
<evidence type="ECO:0000313" key="3">
    <source>
        <dbReference type="Proteomes" id="UP000186720"/>
    </source>
</evidence>
<sequence>MMAIAFCISAVIGVCMPFILKGAHGSFTFGAIIFFALPLLSYPFIKQKCMEKALLFFDDQGFKLEELENDQTISLNWNELESFRIQPFKNISGKGFILKLKFRDGRKYSLPVIGVNLWEESTIDDNAGLLFTFFKQVKAYNEQPIFKDKEILFLPNFFATNLGQYLLVLPVILLIIDLEYRSLHHIPLKRNYPFLFMTVVLAVGFWDQRKKDRQIYQTLSNLL</sequence>
<feature type="transmembrane region" description="Helical" evidence="1">
    <location>
        <begin position="151"/>
        <end position="176"/>
    </location>
</feature>
<dbReference type="Proteomes" id="UP000186720">
    <property type="component" value="Unassembled WGS sequence"/>
</dbReference>
<dbReference type="STRING" id="1302689.RG47T_3640"/>